<proteinExistence type="predicted"/>
<name>A0A6A6BNU0_9PEZI</name>
<dbReference type="EMBL" id="ML995477">
    <property type="protein sequence ID" value="KAF2145772.1"/>
    <property type="molecule type" value="Genomic_DNA"/>
</dbReference>
<gene>
    <name evidence="3" type="ORF">K452DRAFT_284151</name>
</gene>
<feature type="chain" id="PRO_5025667332" evidence="2">
    <location>
        <begin position="18"/>
        <end position="145"/>
    </location>
</feature>
<feature type="compositionally biased region" description="Basic and acidic residues" evidence="1">
    <location>
        <begin position="85"/>
        <end position="99"/>
    </location>
</feature>
<evidence type="ECO:0000313" key="4">
    <source>
        <dbReference type="Proteomes" id="UP000799438"/>
    </source>
</evidence>
<protein>
    <submittedName>
        <fullName evidence="3">Uncharacterized protein</fullName>
    </submittedName>
</protein>
<keyword evidence="2" id="KW-0732">Signal</keyword>
<evidence type="ECO:0000256" key="2">
    <source>
        <dbReference type="SAM" id="SignalP"/>
    </source>
</evidence>
<keyword evidence="4" id="KW-1185">Reference proteome</keyword>
<dbReference type="GeneID" id="54297398"/>
<evidence type="ECO:0000256" key="1">
    <source>
        <dbReference type="SAM" id="MobiDB-lite"/>
    </source>
</evidence>
<accession>A0A6A6BNU0</accession>
<dbReference type="RefSeq" id="XP_033401484.1">
    <property type="nucleotide sequence ID" value="XM_033539902.1"/>
</dbReference>
<organism evidence="3 4">
    <name type="scientific">Aplosporella prunicola CBS 121167</name>
    <dbReference type="NCBI Taxonomy" id="1176127"/>
    <lineage>
        <taxon>Eukaryota</taxon>
        <taxon>Fungi</taxon>
        <taxon>Dikarya</taxon>
        <taxon>Ascomycota</taxon>
        <taxon>Pezizomycotina</taxon>
        <taxon>Dothideomycetes</taxon>
        <taxon>Dothideomycetes incertae sedis</taxon>
        <taxon>Botryosphaeriales</taxon>
        <taxon>Aplosporellaceae</taxon>
        <taxon>Aplosporella</taxon>
    </lineage>
</organism>
<feature type="region of interest" description="Disordered" evidence="1">
    <location>
        <begin position="85"/>
        <end position="107"/>
    </location>
</feature>
<dbReference type="Proteomes" id="UP000799438">
    <property type="component" value="Unassembled WGS sequence"/>
</dbReference>
<feature type="signal peptide" evidence="2">
    <location>
        <begin position="1"/>
        <end position="17"/>
    </location>
</feature>
<evidence type="ECO:0000313" key="3">
    <source>
        <dbReference type="EMBL" id="KAF2145772.1"/>
    </source>
</evidence>
<dbReference type="AlphaFoldDB" id="A0A6A6BNU0"/>
<sequence>MGGGNALLGCWVWNACACERVGEYAVAREECHGAGCMRCTRQSARGLAFRVGMTACTDYGFFAFSSDGVGVGVSCCFLPPHLRRGTERGSADAGRRGADGRAAPAPAWPRYHPLLGLTRHTAFQHSNQSRARKRSLVPPLFSSLF</sequence>
<reference evidence="3" key="1">
    <citation type="journal article" date="2020" name="Stud. Mycol.">
        <title>101 Dothideomycetes genomes: a test case for predicting lifestyles and emergence of pathogens.</title>
        <authorList>
            <person name="Haridas S."/>
            <person name="Albert R."/>
            <person name="Binder M."/>
            <person name="Bloem J."/>
            <person name="Labutti K."/>
            <person name="Salamov A."/>
            <person name="Andreopoulos B."/>
            <person name="Baker S."/>
            <person name="Barry K."/>
            <person name="Bills G."/>
            <person name="Bluhm B."/>
            <person name="Cannon C."/>
            <person name="Castanera R."/>
            <person name="Culley D."/>
            <person name="Daum C."/>
            <person name="Ezra D."/>
            <person name="Gonzalez J."/>
            <person name="Henrissat B."/>
            <person name="Kuo A."/>
            <person name="Liang C."/>
            <person name="Lipzen A."/>
            <person name="Lutzoni F."/>
            <person name="Magnuson J."/>
            <person name="Mondo S."/>
            <person name="Nolan M."/>
            <person name="Ohm R."/>
            <person name="Pangilinan J."/>
            <person name="Park H.-J."/>
            <person name="Ramirez L."/>
            <person name="Alfaro M."/>
            <person name="Sun H."/>
            <person name="Tritt A."/>
            <person name="Yoshinaga Y."/>
            <person name="Zwiers L.-H."/>
            <person name="Turgeon B."/>
            <person name="Goodwin S."/>
            <person name="Spatafora J."/>
            <person name="Crous P."/>
            <person name="Grigoriev I."/>
        </authorList>
    </citation>
    <scope>NUCLEOTIDE SEQUENCE</scope>
    <source>
        <strain evidence="3">CBS 121167</strain>
    </source>
</reference>